<reference evidence="5 6" key="1">
    <citation type="submission" date="2016-07" db="EMBL/GenBank/DDBJ databases">
        <title>Pervasive Adenine N6-methylation of Active Genes in Fungi.</title>
        <authorList>
            <consortium name="DOE Joint Genome Institute"/>
            <person name="Mondo S.J."/>
            <person name="Dannebaum R.O."/>
            <person name="Kuo R.C."/>
            <person name="Labutti K."/>
            <person name="Haridas S."/>
            <person name="Kuo A."/>
            <person name="Salamov A."/>
            <person name="Ahrendt S.R."/>
            <person name="Lipzen A."/>
            <person name="Sullivan W."/>
            <person name="Andreopoulos W.B."/>
            <person name="Clum A."/>
            <person name="Lindquist E."/>
            <person name="Daum C."/>
            <person name="Ramamoorthy G.K."/>
            <person name="Gryganskyi A."/>
            <person name="Culley D."/>
            <person name="Magnuson J.K."/>
            <person name="James T.Y."/>
            <person name="O'Malley M.A."/>
            <person name="Stajich J.E."/>
            <person name="Spatafora J.W."/>
            <person name="Visel A."/>
            <person name="Grigoriev I.V."/>
        </authorList>
    </citation>
    <scope>NUCLEOTIDE SEQUENCE [LARGE SCALE GENOMIC DNA]</scope>
    <source>
        <strain evidence="5 6">CBS 129021</strain>
    </source>
</reference>
<dbReference type="InterPro" id="IPR029021">
    <property type="entry name" value="Prot-tyrosine_phosphatase-like"/>
</dbReference>
<dbReference type="FunCoup" id="A0A1Y2DY78">
    <property type="interactions" value="128"/>
</dbReference>
<organism evidence="5 6">
    <name type="scientific">Pseudomassariella vexata</name>
    <dbReference type="NCBI Taxonomy" id="1141098"/>
    <lineage>
        <taxon>Eukaryota</taxon>
        <taxon>Fungi</taxon>
        <taxon>Dikarya</taxon>
        <taxon>Ascomycota</taxon>
        <taxon>Pezizomycotina</taxon>
        <taxon>Sordariomycetes</taxon>
        <taxon>Xylariomycetidae</taxon>
        <taxon>Amphisphaeriales</taxon>
        <taxon>Pseudomassariaceae</taxon>
        <taxon>Pseudomassariella</taxon>
    </lineage>
</organism>
<keyword evidence="4" id="KW-0812">Transmembrane</keyword>
<name>A0A1Y2DY78_9PEZI</name>
<dbReference type="PANTHER" id="PTHR31126:SF48">
    <property type="entry name" value="INOSITOL PHOSPHATASE SIW14"/>
    <property type="match status" value="1"/>
</dbReference>
<evidence type="ECO:0000313" key="6">
    <source>
        <dbReference type="Proteomes" id="UP000193689"/>
    </source>
</evidence>
<accession>A0A1Y2DY78</accession>
<dbReference type="GeneID" id="63772166"/>
<evidence type="ECO:0000256" key="2">
    <source>
        <dbReference type="ARBA" id="ARBA00022490"/>
    </source>
</evidence>
<feature type="transmembrane region" description="Helical" evidence="4">
    <location>
        <begin position="195"/>
        <end position="213"/>
    </location>
</feature>
<dbReference type="RefSeq" id="XP_040715617.1">
    <property type="nucleotide sequence ID" value="XM_040855954.1"/>
</dbReference>
<dbReference type="EMBL" id="MCFJ01000007">
    <property type="protein sequence ID" value="ORY64203.1"/>
    <property type="molecule type" value="Genomic_DNA"/>
</dbReference>
<dbReference type="SUPFAM" id="SSF52799">
    <property type="entry name" value="(Phosphotyrosine protein) phosphatases II"/>
    <property type="match status" value="1"/>
</dbReference>
<dbReference type="AlphaFoldDB" id="A0A1Y2DY78"/>
<keyword evidence="4" id="KW-0472">Membrane</keyword>
<dbReference type="Proteomes" id="UP000193689">
    <property type="component" value="Unassembled WGS sequence"/>
</dbReference>
<dbReference type="GO" id="GO:0005737">
    <property type="term" value="C:cytoplasm"/>
    <property type="evidence" value="ECO:0007669"/>
    <property type="project" value="UniProtKB-SubCell"/>
</dbReference>
<gene>
    <name evidence="5" type="ORF">BCR38DRAFT_342533</name>
</gene>
<evidence type="ECO:0000256" key="3">
    <source>
        <dbReference type="ARBA" id="ARBA00022801"/>
    </source>
</evidence>
<keyword evidence="4" id="KW-1133">Transmembrane helix</keyword>
<dbReference type="GO" id="GO:0016791">
    <property type="term" value="F:phosphatase activity"/>
    <property type="evidence" value="ECO:0007669"/>
    <property type="project" value="TreeGrafter"/>
</dbReference>
<dbReference type="PROSITE" id="PS00383">
    <property type="entry name" value="TYR_PHOSPHATASE_1"/>
    <property type="match status" value="1"/>
</dbReference>
<dbReference type="Gene3D" id="3.90.190.10">
    <property type="entry name" value="Protein tyrosine phosphatase superfamily"/>
    <property type="match status" value="1"/>
</dbReference>
<dbReference type="InterPro" id="IPR004861">
    <property type="entry name" value="Siw14-like"/>
</dbReference>
<dbReference type="InParanoid" id="A0A1Y2DY78"/>
<keyword evidence="3" id="KW-0378">Hydrolase</keyword>
<proteinExistence type="predicted"/>
<keyword evidence="2" id="KW-0963">Cytoplasm</keyword>
<evidence type="ECO:0000256" key="1">
    <source>
        <dbReference type="ARBA" id="ARBA00004496"/>
    </source>
</evidence>
<dbReference type="PANTHER" id="PTHR31126">
    <property type="entry name" value="TYROSINE-PROTEIN PHOSPHATASE"/>
    <property type="match status" value="1"/>
</dbReference>
<evidence type="ECO:0000256" key="4">
    <source>
        <dbReference type="SAM" id="Phobius"/>
    </source>
</evidence>
<dbReference type="GO" id="GO:0052840">
    <property type="term" value="F:inositol diphosphate tetrakisphosphate diphosphatase activity"/>
    <property type="evidence" value="ECO:0007669"/>
    <property type="project" value="TreeGrafter"/>
</dbReference>
<dbReference type="FunFam" id="3.90.190.10:FF:000035">
    <property type="entry name" value="Tyrosine phosphatase, putative"/>
    <property type="match status" value="1"/>
</dbReference>
<comment type="subcellular location">
    <subcellularLocation>
        <location evidence="1">Cytoplasm</location>
    </subcellularLocation>
</comment>
<keyword evidence="6" id="KW-1185">Reference proteome</keyword>
<dbReference type="OrthoDB" id="6375174at2759"/>
<dbReference type="Pfam" id="PF03162">
    <property type="entry name" value="Y_phosphatase2"/>
    <property type="match status" value="1"/>
</dbReference>
<dbReference type="STRING" id="1141098.A0A1Y2DY78"/>
<dbReference type="InterPro" id="IPR016130">
    <property type="entry name" value="Tyr_Pase_AS"/>
</dbReference>
<evidence type="ECO:0000313" key="5">
    <source>
        <dbReference type="EMBL" id="ORY64203.1"/>
    </source>
</evidence>
<comment type="caution">
    <text evidence="5">The sequence shown here is derived from an EMBL/GenBank/DDBJ whole genome shotgun (WGS) entry which is preliminary data.</text>
</comment>
<protein>
    <submittedName>
        <fullName evidence="5">Tyrosine phosphatase family-domain-containing protein</fullName>
    </submittedName>
</protein>
<sequence>MDTPGFVLQDVYHSARDVVRIERPLATPLTLPDNFGCVLPGVFRSAFPQTQDYAFLRGLKLKTIVTLVNKDLPEGFAAFMKGSGIKHQIFSMEGTKKADIPLSMMLNIVSLVTDRRNCPLLIHCNHGRHRTGCAVAVVRKFNGWDTASILNEYAKYAAPKPREADVAYISNFKLKNLRHVVARKVKEPEMGFRHFLFLFSITIFGIFIWLVTLKNLKIRQARKEES</sequence>